<dbReference type="InterPro" id="IPR006119">
    <property type="entry name" value="Resolv_N"/>
</dbReference>
<dbReference type="SUPFAM" id="SSF53041">
    <property type="entry name" value="Resolvase-like"/>
    <property type="match status" value="1"/>
</dbReference>
<dbReference type="OrthoDB" id="9815006at2"/>
<proteinExistence type="predicted"/>
<dbReference type="Gene3D" id="3.40.50.1390">
    <property type="entry name" value="Resolvase, N-terminal catalytic domain"/>
    <property type="match status" value="1"/>
</dbReference>
<keyword evidence="1" id="KW-0175">Coiled coil</keyword>
<dbReference type="AlphaFoldDB" id="A0A2T1N673"/>
<accession>A0A2T1N673</accession>
<evidence type="ECO:0000313" key="6">
    <source>
        <dbReference type="Proteomes" id="UP000238430"/>
    </source>
</evidence>
<dbReference type="InterPro" id="IPR036162">
    <property type="entry name" value="Resolvase-like_N_sf"/>
</dbReference>
<dbReference type="PANTHER" id="PTHR30461">
    <property type="entry name" value="DNA-INVERTASE FROM LAMBDOID PROPHAGE"/>
    <property type="match status" value="1"/>
</dbReference>
<dbReference type="EMBL" id="PXOT01000027">
    <property type="protein sequence ID" value="PSG87085.1"/>
    <property type="molecule type" value="Genomic_DNA"/>
</dbReference>
<dbReference type="CDD" id="cd00338">
    <property type="entry name" value="Ser_Recombinase"/>
    <property type="match status" value="1"/>
</dbReference>
<dbReference type="PROSITE" id="PS51737">
    <property type="entry name" value="RECOMBINASE_DNA_BIND"/>
    <property type="match status" value="1"/>
</dbReference>
<gene>
    <name evidence="5" type="ORF">C7H61_13320</name>
</gene>
<dbReference type="InterPro" id="IPR025827">
    <property type="entry name" value="Zn_ribbon_recom_dom"/>
</dbReference>
<dbReference type="Pfam" id="PF07508">
    <property type="entry name" value="Recombinase"/>
    <property type="match status" value="1"/>
</dbReference>
<feature type="domain" description="Resolvase/invertase-type recombinase catalytic" evidence="3">
    <location>
        <begin position="3"/>
        <end position="151"/>
    </location>
</feature>
<protein>
    <recommendedName>
        <fullName evidence="7">Recombinase family protein</fullName>
    </recommendedName>
</protein>
<feature type="domain" description="Recombinase" evidence="4">
    <location>
        <begin position="158"/>
        <end position="268"/>
    </location>
</feature>
<evidence type="ECO:0000256" key="1">
    <source>
        <dbReference type="SAM" id="Coils"/>
    </source>
</evidence>
<evidence type="ECO:0000256" key="2">
    <source>
        <dbReference type="SAM" id="MobiDB-lite"/>
    </source>
</evidence>
<dbReference type="SMART" id="SM00857">
    <property type="entry name" value="Resolvase"/>
    <property type="match status" value="1"/>
</dbReference>
<dbReference type="GO" id="GO:0003677">
    <property type="term" value="F:DNA binding"/>
    <property type="evidence" value="ECO:0007669"/>
    <property type="project" value="InterPro"/>
</dbReference>
<dbReference type="InterPro" id="IPR011109">
    <property type="entry name" value="DNA_bind_recombinase_dom"/>
</dbReference>
<dbReference type="RefSeq" id="WP_106680551.1">
    <property type="nucleotide sequence ID" value="NZ_JACHWV010000002.1"/>
</dbReference>
<evidence type="ECO:0000259" key="4">
    <source>
        <dbReference type="PROSITE" id="PS51737"/>
    </source>
</evidence>
<dbReference type="InterPro" id="IPR050639">
    <property type="entry name" value="SSR_resolvase"/>
</dbReference>
<evidence type="ECO:0000259" key="3">
    <source>
        <dbReference type="PROSITE" id="PS51736"/>
    </source>
</evidence>
<dbReference type="PROSITE" id="PS51736">
    <property type="entry name" value="RECOMBINASES_3"/>
    <property type="match status" value="1"/>
</dbReference>
<evidence type="ECO:0008006" key="7">
    <source>
        <dbReference type="Google" id="ProtNLM"/>
    </source>
</evidence>
<comment type="caution">
    <text evidence="5">The sequence shown here is derived from an EMBL/GenBank/DDBJ whole genome shotgun (WGS) entry which is preliminary data.</text>
</comment>
<dbReference type="InterPro" id="IPR038109">
    <property type="entry name" value="DNA_bind_recomb_sf"/>
</dbReference>
<evidence type="ECO:0000313" key="5">
    <source>
        <dbReference type="EMBL" id="PSG87085.1"/>
    </source>
</evidence>
<dbReference type="PANTHER" id="PTHR30461:SF23">
    <property type="entry name" value="DNA RECOMBINASE-RELATED"/>
    <property type="match status" value="1"/>
</dbReference>
<dbReference type="Proteomes" id="UP000238430">
    <property type="component" value="Unassembled WGS sequence"/>
</dbReference>
<feature type="region of interest" description="Disordered" evidence="2">
    <location>
        <begin position="498"/>
        <end position="517"/>
    </location>
</feature>
<dbReference type="Gene3D" id="3.90.1750.20">
    <property type="entry name" value="Putative Large Serine Recombinase, Chain B, Domain 2"/>
    <property type="match status" value="1"/>
</dbReference>
<dbReference type="GO" id="GO:0000150">
    <property type="term" value="F:DNA strand exchange activity"/>
    <property type="evidence" value="ECO:0007669"/>
    <property type="project" value="InterPro"/>
</dbReference>
<sequence length="517" mass="60367">MSNAIIYTRVSTDEQANKGFSLPHQKQVLEMFCQHKDISILKHFKEDFSAKNFDRPVFKEILTYIEANRKNIDYFYITRWDRFSRNVEEAYRIIREFREKGIEVNAVEQPLDFSQPDSKVMLAVYLVIPEVENDKNSIRTKEGLRRAMKEGCFVGLAPKGYINHRNPQGKSTLAFDETMAPLIRKAFLDYSKGILSAEEVRKKYYHKGLKISKNTMLNLLKNPVYCGKIYIKPWRKEEEVLVQGLHPAIIDEDTFDSVQRLLKGKQKAKIHKFSEIDEELPLRGYLECKSCGRALTGSASKGRNGKRHFYYHCQPKCKERYKADEVNALFENLLKEFVIKEDVKKLYKELLDETFNGEKKDRQLRIKQINRELETLNARMESIENKFLDDLIEASIFKTLKRKTQMKINDLKSEMTNIKSLDKNIEEYLKLGISFLHGIDRLYKTSPSNIKKKIVGSIFPEKLVFLENKYRTANLDPFISLIISKHAPFKRLKIKTPRQNDGVSMKAPPLGLEPRTL</sequence>
<feature type="coiled-coil region" evidence="1">
    <location>
        <begin position="359"/>
        <end position="386"/>
    </location>
</feature>
<keyword evidence="6" id="KW-1185">Reference proteome</keyword>
<organism evidence="5 6">
    <name type="scientific">Mesoflavibacter zeaxanthinifaciens subsp. sabulilitoris</name>
    <dbReference type="NCBI Taxonomy" id="1520893"/>
    <lineage>
        <taxon>Bacteria</taxon>
        <taxon>Pseudomonadati</taxon>
        <taxon>Bacteroidota</taxon>
        <taxon>Flavobacteriia</taxon>
        <taxon>Flavobacteriales</taxon>
        <taxon>Flavobacteriaceae</taxon>
        <taxon>Mesoflavibacter</taxon>
    </lineage>
</organism>
<name>A0A2T1N673_9FLAO</name>
<reference evidence="5 6" key="1">
    <citation type="submission" date="2018-03" db="EMBL/GenBank/DDBJ databases">
        <title>Mesoflavibacter sp. HG37 and Mesoflavibacter sp. HG96 sp.nov., two marine bacteria isolated from seawater of Western Pacific Ocean.</title>
        <authorList>
            <person name="Cheng H."/>
            <person name="Wu Y.-H."/>
            <person name="Guo L.-L."/>
            <person name="Xu X.-W."/>
        </authorList>
    </citation>
    <scope>NUCLEOTIDE SEQUENCE [LARGE SCALE GENOMIC DNA]</scope>
    <source>
        <strain evidence="5 6">KCTC 42117</strain>
    </source>
</reference>
<dbReference type="Pfam" id="PF00239">
    <property type="entry name" value="Resolvase"/>
    <property type="match status" value="1"/>
</dbReference>
<dbReference type="Pfam" id="PF13408">
    <property type="entry name" value="Zn_ribbon_recom"/>
    <property type="match status" value="1"/>
</dbReference>